<dbReference type="Proteomes" id="UP000014923">
    <property type="component" value="Unassembled WGS sequence"/>
</dbReference>
<sequence>MDRLSWENIDLLNDAEISYLLYREGKDINTISKIRGIDRLTVEKQIIECRIKYRVNELGKDISEIVKNLYKCNRKERVVLIEQLDFDKKREIEEYLIDNLFSVNRDECLFYIWMLGELKSKKAVSSIVAFLRCTDGNIKRICCSSLGKIGAIEAQDALISVLKDKRPQVKQYAIKALVKLKSKKAVEHLKYIINNVNEKDYIIRDAKRAIEEIEGREEDV</sequence>
<dbReference type="Gene3D" id="1.25.10.10">
    <property type="entry name" value="Leucine-rich Repeat Variant"/>
    <property type="match status" value="1"/>
</dbReference>
<proteinExistence type="predicted"/>
<dbReference type="EMBL" id="CAVN010000097">
    <property type="protein sequence ID" value="CDF58347.1"/>
    <property type="molecule type" value="Genomic_DNA"/>
</dbReference>
<evidence type="ECO:0000313" key="1">
    <source>
        <dbReference type="EMBL" id="CDF58347.1"/>
    </source>
</evidence>
<keyword evidence="2" id="KW-1185">Reference proteome</keyword>
<organism evidence="1 2">
    <name type="scientific">Thermobrachium celere DSM 8682</name>
    <dbReference type="NCBI Taxonomy" id="941824"/>
    <lineage>
        <taxon>Bacteria</taxon>
        <taxon>Bacillati</taxon>
        <taxon>Bacillota</taxon>
        <taxon>Clostridia</taxon>
        <taxon>Eubacteriales</taxon>
        <taxon>Clostridiaceae</taxon>
        <taxon>Thermobrachium</taxon>
    </lineage>
</organism>
<dbReference type="InterPro" id="IPR011989">
    <property type="entry name" value="ARM-like"/>
</dbReference>
<dbReference type="eggNOG" id="COG1413">
    <property type="taxonomic scope" value="Bacteria"/>
</dbReference>
<protein>
    <submittedName>
        <fullName evidence="1">FOG: HEAT repeat</fullName>
    </submittedName>
</protein>
<dbReference type="Pfam" id="PF13646">
    <property type="entry name" value="HEAT_2"/>
    <property type="match status" value="1"/>
</dbReference>
<dbReference type="HOGENOM" id="CLU_106582_0_0_9"/>
<dbReference type="InterPro" id="IPR016024">
    <property type="entry name" value="ARM-type_fold"/>
</dbReference>
<dbReference type="AlphaFoldDB" id="R7RQ57"/>
<comment type="caution">
    <text evidence="1">The sequence shown here is derived from an EMBL/GenBank/DDBJ whole genome shotgun (WGS) entry which is preliminary data.</text>
</comment>
<gene>
    <name evidence="1" type="ORF">TCEL_00393</name>
</gene>
<dbReference type="RefSeq" id="WP_018662342.1">
    <property type="nucleotide sequence ID" value="NZ_HF952018.1"/>
</dbReference>
<dbReference type="SUPFAM" id="SSF48371">
    <property type="entry name" value="ARM repeat"/>
    <property type="match status" value="1"/>
</dbReference>
<accession>R7RQ57</accession>
<reference evidence="1" key="1">
    <citation type="submission" date="2013-03" db="EMBL/GenBank/DDBJ databases">
        <title>Draft genome sequence of the hydrogen-ethanol-producing anaerobic alkalithermophilic Caloramator celere.</title>
        <authorList>
            <person name="Ciranna A."/>
            <person name="Larjo A."/>
            <person name="Kivisto A."/>
            <person name="Santala V."/>
            <person name="Roos C."/>
            <person name="Karp M."/>
        </authorList>
    </citation>
    <scope>NUCLEOTIDE SEQUENCE [LARGE SCALE GENOMIC DNA]</scope>
    <source>
        <strain evidence="1">DSM 8682</strain>
    </source>
</reference>
<name>R7RQ57_9CLOT</name>
<evidence type="ECO:0000313" key="2">
    <source>
        <dbReference type="Proteomes" id="UP000014923"/>
    </source>
</evidence>